<reference evidence="18 19" key="1">
    <citation type="submission" date="2019-03" db="EMBL/GenBank/DDBJ databases">
        <title>Genomic Encyclopedia of Type Strains, Phase IV (KMG-IV): sequencing the most valuable type-strain genomes for metagenomic binning, comparative biology and taxonomic classification.</title>
        <authorList>
            <person name="Goeker M."/>
        </authorList>
    </citation>
    <scope>NUCLEOTIDE SEQUENCE [LARGE SCALE GENOMIC DNA]</scope>
    <source>
        <strain evidence="18 19">DSM 24766</strain>
    </source>
</reference>
<dbReference type="AlphaFoldDB" id="A0A4R2RNK6"/>
<dbReference type="InterPro" id="IPR040627">
    <property type="entry name" value="T3SS_ATPase_C"/>
</dbReference>
<evidence type="ECO:0000256" key="4">
    <source>
        <dbReference type="ARBA" id="ARBA00020580"/>
    </source>
</evidence>
<sequence>MNAVLQSLGDSLGAMSDRGHLAIEGRALRYDGLVLEGSGFPASPGAICEVATESGPPARAEVVGFSDGRTLLFLDHPGAEIRAGARIRVIARGHHAETGDALLGRVIDADGRPLDEGAAIGATGRWPLAGQQTNPLIRQPVDHPLDVGVRAINAALTVGRGQRIGIIAGSGVGKSVLIEMMTHNTDADVIVVGLIGERAREVGAFVRAVMADDNARRVCTVATPADRSPLQRLRAAHRATAIAEAFRAEGRQVLLILDSLTRVAHARREVGLALGEQPTAKGYTPSVISLIPALIERAGPGLPGEGSITAFYTILADGDDTNDPVVDSARAILDGHLVLSRKLAQMGMYPAIDIPQSVSRVMNDIVSSEHKAAARQLRRMISIYMDNRDLMLMGGYTPGQDAELDRAVRLWPRITEFLGQDMAEPSSLDNSIAALLALENEESA</sequence>
<gene>
    <name evidence="18" type="ORF">EV663_10599</name>
</gene>
<dbReference type="FunFam" id="3.40.50.12240:FF:000002">
    <property type="entry name" value="Flagellum-specific ATP synthase FliI"/>
    <property type="match status" value="1"/>
</dbReference>
<evidence type="ECO:0000313" key="19">
    <source>
        <dbReference type="Proteomes" id="UP000295050"/>
    </source>
</evidence>
<keyword evidence="13" id="KW-0406">Ion transport</keyword>
<dbReference type="InterPro" id="IPR050053">
    <property type="entry name" value="ATPase_alpha/beta_chains"/>
</dbReference>
<name>A0A4R2RNK6_9RHOB</name>
<keyword evidence="12" id="KW-1278">Translocase</keyword>
<dbReference type="CDD" id="cd01136">
    <property type="entry name" value="ATPase_flagellum-secretory_path_III"/>
    <property type="match status" value="1"/>
</dbReference>
<proteinExistence type="inferred from homology"/>
<dbReference type="GO" id="GO:0008564">
    <property type="term" value="F:protein-exporting ATPase activity"/>
    <property type="evidence" value="ECO:0007669"/>
    <property type="project" value="UniProtKB-EC"/>
</dbReference>
<dbReference type="Proteomes" id="UP000295050">
    <property type="component" value="Unassembled WGS sequence"/>
</dbReference>
<comment type="caution">
    <text evidence="18">The sequence shown here is derived from an EMBL/GenBank/DDBJ whole genome shotgun (WGS) entry which is preliminary data.</text>
</comment>
<evidence type="ECO:0000256" key="9">
    <source>
        <dbReference type="ARBA" id="ARBA00022795"/>
    </source>
</evidence>
<evidence type="ECO:0000256" key="12">
    <source>
        <dbReference type="ARBA" id="ARBA00022967"/>
    </source>
</evidence>
<keyword evidence="11" id="KW-0653">Protein transport</keyword>
<dbReference type="Pfam" id="PF00006">
    <property type="entry name" value="ATP-synt_ab"/>
    <property type="match status" value="1"/>
</dbReference>
<comment type="subcellular location">
    <subcellularLocation>
        <location evidence="1">Cytoplasm</location>
    </subcellularLocation>
</comment>
<evidence type="ECO:0000256" key="11">
    <source>
        <dbReference type="ARBA" id="ARBA00022927"/>
    </source>
</evidence>
<dbReference type="EMBL" id="SLXU01000005">
    <property type="protein sequence ID" value="TCP61381.1"/>
    <property type="molecule type" value="Genomic_DNA"/>
</dbReference>
<evidence type="ECO:0000256" key="7">
    <source>
        <dbReference type="ARBA" id="ARBA00022741"/>
    </source>
</evidence>
<keyword evidence="10" id="KW-0067">ATP-binding</keyword>
<evidence type="ECO:0000256" key="3">
    <source>
        <dbReference type="ARBA" id="ARBA00012473"/>
    </source>
</evidence>
<evidence type="ECO:0000256" key="5">
    <source>
        <dbReference type="ARBA" id="ARBA00022448"/>
    </source>
</evidence>
<evidence type="ECO:0000256" key="16">
    <source>
        <dbReference type="ARBA" id="ARBA00034006"/>
    </source>
</evidence>
<dbReference type="SUPFAM" id="SSF52540">
    <property type="entry name" value="P-loop containing nucleoside triphosphate hydrolases"/>
    <property type="match status" value="1"/>
</dbReference>
<dbReference type="RefSeq" id="WP_132951164.1">
    <property type="nucleotide sequence ID" value="NZ_SLXU01000005.1"/>
</dbReference>
<accession>A0A4R2RNK6</accession>
<comment type="similarity">
    <text evidence="2">Belongs to the ATPase alpha/beta chains family.</text>
</comment>
<dbReference type="PANTHER" id="PTHR15184:SF81">
    <property type="entry name" value="FLAGELLUM-SPECIFIC ATP SYNTHASE"/>
    <property type="match status" value="1"/>
</dbReference>
<dbReference type="PANTHER" id="PTHR15184">
    <property type="entry name" value="ATP SYNTHASE"/>
    <property type="match status" value="1"/>
</dbReference>
<evidence type="ECO:0000256" key="2">
    <source>
        <dbReference type="ARBA" id="ARBA00008936"/>
    </source>
</evidence>
<dbReference type="NCBIfam" id="TIGR01026">
    <property type="entry name" value="fliI_yscN"/>
    <property type="match status" value="1"/>
</dbReference>
<feature type="domain" description="AAA+ ATPase" evidence="17">
    <location>
        <begin position="160"/>
        <end position="343"/>
    </location>
</feature>
<dbReference type="PROSITE" id="PS00152">
    <property type="entry name" value="ATPASE_ALPHA_BETA"/>
    <property type="match status" value="1"/>
</dbReference>
<evidence type="ECO:0000256" key="1">
    <source>
        <dbReference type="ARBA" id="ARBA00004496"/>
    </source>
</evidence>
<dbReference type="GO" id="GO:0016887">
    <property type="term" value="F:ATP hydrolysis activity"/>
    <property type="evidence" value="ECO:0007669"/>
    <property type="project" value="InterPro"/>
</dbReference>
<dbReference type="GO" id="GO:0005737">
    <property type="term" value="C:cytoplasm"/>
    <property type="evidence" value="ECO:0007669"/>
    <property type="project" value="UniProtKB-SubCell"/>
</dbReference>
<evidence type="ECO:0000256" key="15">
    <source>
        <dbReference type="ARBA" id="ARBA00023310"/>
    </source>
</evidence>
<evidence type="ECO:0000256" key="14">
    <source>
        <dbReference type="ARBA" id="ARBA00023225"/>
    </source>
</evidence>
<dbReference type="EC" id="7.1.2.2" evidence="3"/>
<evidence type="ECO:0000259" key="17">
    <source>
        <dbReference type="SMART" id="SM00382"/>
    </source>
</evidence>
<dbReference type="SMART" id="SM00382">
    <property type="entry name" value="AAA"/>
    <property type="match status" value="1"/>
</dbReference>
<keyword evidence="6" id="KW-0963">Cytoplasm</keyword>
<dbReference type="InterPro" id="IPR005714">
    <property type="entry name" value="ATPase_T3SS_FliI/YscN"/>
</dbReference>
<dbReference type="GO" id="GO:0044781">
    <property type="term" value="P:bacterial-type flagellum organization"/>
    <property type="evidence" value="ECO:0007669"/>
    <property type="project" value="UniProtKB-KW"/>
</dbReference>
<organism evidence="18 19">
    <name type="scientific">Rhodovulum bhavnagarense</name>
    <dbReference type="NCBI Taxonomy" id="992286"/>
    <lineage>
        <taxon>Bacteria</taxon>
        <taxon>Pseudomonadati</taxon>
        <taxon>Pseudomonadota</taxon>
        <taxon>Alphaproteobacteria</taxon>
        <taxon>Rhodobacterales</taxon>
        <taxon>Paracoccaceae</taxon>
        <taxon>Rhodovulum</taxon>
    </lineage>
</organism>
<dbReference type="GO" id="GO:0030257">
    <property type="term" value="C:type III protein secretion system complex"/>
    <property type="evidence" value="ECO:0007669"/>
    <property type="project" value="InterPro"/>
</dbReference>
<dbReference type="GO" id="GO:0030254">
    <property type="term" value="P:protein secretion by the type III secretion system"/>
    <property type="evidence" value="ECO:0007669"/>
    <property type="project" value="InterPro"/>
</dbReference>
<comment type="catalytic activity">
    <reaction evidence="16">
        <text>ATP + H2O + cellular proteinSide 1 = ADP + phosphate + cellular proteinSide 2.</text>
        <dbReference type="EC" id="7.4.2.8"/>
    </reaction>
</comment>
<dbReference type="InterPro" id="IPR000194">
    <property type="entry name" value="ATPase_F1/V1/A1_a/bsu_nucl-bd"/>
</dbReference>
<dbReference type="Gene3D" id="3.40.50.12240">
    <property type="match status" value="1"/>
</dbReference>
<dbReference type="OrthoDB" id="9801639at2"/>
<dbReference type="GO" id="GO:0005524">
    <property type="term" value="F:ATP binding"/>
    <property type="evidence" value="ECO:0007669"/>
    <property type="project" value="UniProtKB-KW"/>
</dbReference>
<dbReference type="InterPro" id="IPR003593">
    <property type="entry name" value="AAA+_ATPase"/>
</dbReference>
<dbReference type="InterPro" id="IPR027417">
    <property type="entry name" value="P-loop_NTPase"/>
</dbReference>
<keyword evidence="9" id="KW-1005">Bacterial flagellum biogenesis</keyword>
<protein>
    <recommendedName>
        <fullName evidence="4">Flagellum-specific ATP synthase</fullName>
        <ecNumber evidence="3">7.1.2.2</ecNumber>
    </recommendedName>
</protein>
<dbReference type="GO" id="GO:0046933">
    <property type="term" value="F:proton-transporting ATP synthase activity, rotational mechanism"/>
    <property type="evidence" value="ECO:0007669"/>
    <property type="project" value="TreeGrafter"/>
</dbReference>
<evidence type="ECO:0000256" key="8">
    <source>
        <dbReference type="ARBA" id="ARBA00022781"/>
    </source>
</evidence>
<keyword evidence="5" id="KW-0813">Transport</keyword>
<dbReference type="Pfam" id="PF18269">
    <property type="entry name" value="T3SS_ATPase_C"/>
    <property type="match status" value="1"/>
</dbReference>
<dbReference type="InterPro" id="IPR020003">
    <property type="entry name" value="ATPase_a/bsu_AS"/>
</dbReference>
<keyword evidence="14" id="KW-1006">Bacterial flagellum protein export</keyword>
<keyword evidence="15" id="KW-0066">ATP synthesis</keyword>
<keyword evidence="19" id="KW-1185">Reference proteome</keyword>
<keyword evidence="7" id="KW-0547">Nucleotide-binding</keyword>
<evidence type="ECO:0000313" key="18">
    <source>
        <dbReference type="EMBL" id="TCP61381.1"/>
    </source>
</evidence>
<evidence type="ECO:0000256" key="13">
    <source>
        <dbReference type="ARBA" id="ARBA00023065"/>
    </source>
</evidence>
<keyword evidence="8" id="KW-0375">Hydrogen ion transport</keyword>
<evidence type="ECO:0000256" key="10">
    <source>
        <dbReference type="ARBA" id="ARBA00022840"/>
    </source>
</evidence>
<evidence type="ECO:0000256" key="6">
    <source>
        <dbReference type="ARBA" id="ARBA00022490"/>
    </source>
</evidence>